<gene>
    <name evidence="1" type="ORF">XENOCAPTIV_010618</name>
</gene>
<proteinExistence type="predicted"/>
<reference evidence="1 2" key="1">
    <citation type="submission" date="2021-06" db="EMBL/GenBank/DDBJ databases">
        <authorList>
            <person name="Palmer J.M."/>
        </authorList>
    </citation>
    <scope>NUCLEOTIDE SEQUENCE [LARGE SCALE GENOMIC DNA]</scope>
    <source>
        <strain evidence="1 2">XC_2019</strain>
        <tissue evidence="1">Muscle</tissue>
    </source>
</reference>
<name>A0ABV0R8B2_9TELE</name>
<sequence>VVYVEFGLYWCPNPLHGHAIAQRAPPPQGGIRGYHLVKDYSPYWRTSAQQSCAHARHIWRCAARRLACGTVGGTVLPSPDVQERCSLIWLLPAAI</sequence>
<dbReference type="Proteomes" id="UP001434883">
    <property type="component" value="Unassembled WGS sequence"/>
</dbReference>
<evidence type="ECO:0000313" key="1">
    <source>
        <dbReference type="EMBL" id="MEQ2204266.1"/>
    </source>
</evidence>
<accession>A0ABV0R8B2</accession>
<comment type="caution">
    <text evidence="1">The sequence shown here is derived from an EMBL/GenBank/DDBJ whole genome shotgun (WGS) entry which is preliminary data.</text>
</comment>
<evidence type="ECO:0000313" key="2">
    <source>
        <dbReference type="Proteomes" id="UP001434883"/>
    </source>
</evidence>
<dbReference type="EMBL" id="JAHRIN010035921">
    <property type="protein sequence ID" value="MEQ2204266.1"/>
    <property type="molecule type" value="Genomic_DNA"/>
</dbReference>
<protein>
    <submittedName>
        <fullName evidence="1">Uncharacterized protein</fullName>
    </submittedName>
</protein>
<keyword evidence="2" id="KW-1185">Reference proteome</keyword>
<organism evidence="1 2">
    <name type="scientific">Xenoophorus captivus</name>
    <dbReference type="NCBI Taxonomy" id="1517983"/>
    <lineage>
        <taxon>Eukaryota</taxon>
        <taxon>Metazoa</taxon>
        <taxon>Chordata</taxon>
        <taxon>Craniata</taxon>
        <taxon>Vertebrata</taxon>
        <taxon>Euteleostomi</taxon>
        <taxon>Actinopterygii</taxon>
        <taxon>Neopterygii</taxon>
        <taxon>Teleostei</taxon>
        <taxon>Neoteleostei</taxon>
        <taxon>Acanthomorphata</taxon>
        <taxon>Ovalentaria</taxon>
        <taxon>Atherinomorphae</taxon>
        <taxon>Cyprinodontiformes</taxon>
        <taxon>Goodeidae</taxon>
        <taxon>Xenoophorus</taxon>
    </lineage>
</organism>
<feature type="non-terminal residue" evidence="1">
    <location>
        <position position="1"/>
    </location>
</feature>